<evidence type="ECO:0000313" key="3">
    <source>
        <dbReference type="Proteomes" id="UP001623660"/>
    </source>
</evidence>
<dbReference type="Pfam" id="PF00753">
    <property type="entry name" value="Lactamase_B"/>
    <property type="match status" value="1"/>
</dbReference>
<dbReference type="Proteomes" id="UP001623660">
    <property type="component" value="Unassembled WGS sequence"/>
</dbReference>
<dbReference type="InterPro" id="IPR036866">
    <property type="entry name" value="RibonucZ/Hydroxyglut_hydro"/>
</dbReference>
<accession>A0ABW8SI87</accession>
<dbReference type="SMART" id="SM00849">
    <property type="entry name" value="Lactamase_B"/>
    <property type="match status" value="1"/>
</dbReference>
<dbReference type="Gene3D" id="3.60.15.10">
    <property type="entry name" value="Ribonuclease Z/Hydroxyacylglutathione hydrolase-like"/>
    <property type="match status" value="1"/>
</dbReference>
<comment type="caution">
    <text evidence="2">The sequence shown here is derived from an EMBL/GenBank/DDBJ whole genome shotgun (WGS) entry which is preliminary data.</text>
</comment>
<keyword evidence="3" id="KW-1185">Reference proteome</keyword>
<organism evidence="2 3">
    <name type="scientific">Candidatus Clostridium eludens</name>
    <dbReference type="NCBI Taxonomy" id="3381663"/>
    <lineage>
        <taxon>Bacteria</taxon>
        <taxon>Bacillati</taxon>
        <taxon>Bacillota</taxon>
        <taxon>Clostridia</taxon>
        <taxon>Eubacteriales</taxon>
        <taxon>Clostridiaceae</taxon>
        <taxon>Clostridium</taxon>
    </lineage>
</organism>
<protein>
    <submittedName>
        <fullName evidence="2">MBL fold metallo-hydrolase</fullName>
    </submittedName>
</protein>
<evidence type="ECO:0000313" key="2">
    <source>
        <dbReference type="EMBL" id="MFL0195695.1"/>
    </source>
</evidence>
<dbReference type="SUPFAM" id="SSF56281">
    <property type="entry name" value="Metallo-hydrolase/oxidoreductase"/>
    <property type="match status" value="1"/>
</dbReference>
<sequence>MNITDKIHLLRHDFQISVSKEKKLSRFVNSIIIFGKEITLIDTGVKDSYKKILRYIKEQGRSIDEIKFLILSHSHPDHIGSANKIKTITGCKVMIHKEEKEWIENLSVQYNSRMVPGFYELVNESVKIDDLVKDKQEIQLDENLTLQIIHSPGHSKGSINIFFKEDKILFTADSIPLVNDIPNYDNLNELKSSLKAIKNFSDYNILLSSWTEPINNLAKIKELIMNGEQYLIKLDMGVKQYYSSKEENTLENCKRLIDNLGLPPVYINPIVHRAFQSHLE</sequence>
<dbReference type="EMBL" id="JBJHZX010000011">
    <property type="protein sequence ID" value="MFL0195695.1"/>
    <property type="molecule type" value="Genomic_DNA"/>
</dbReference>
<name>A0ABW8SI87_9CLOT</name>
<dbReference type="PANTHER" id="PTHR42951:SF17">
    <property type="entry name" value="METALLO-BETA-LACTAMASE DOMAIN-CONTAINING PROTEIN"/>
    <property type="match status" value="1"/>
</dbReference>
<dbReference type="PANTHER" id="PTHR42951">
    <property type="entry name" value="METALLO-BETA-LACTAMASE DOMAIN-CONTAINING"/>
    <property type="match status" value="1"/>
</dbReference>
<dbReference type="InterPro" id="IPR050855">
    <property type="entry name" value="NDM-1-like"/>
</dbReference>
<reference evidence="2 3" key="1">
    <citation type="submission" date="2024-11" db="EMBL/GenBank/DDBJ databases">
        <authorList>
            <person name="Heng Y.C."/>
            <person name="Lim A.C.H."/>
            <person name="Lee J.K.Y."/>
            <person name="Kittelmann S."/>
        </authorList>
    </citation>
    <scope>NUCLEOTIDE SEQUENCE [LARGE SCALE GENOMIC DNA]</scope>
    <source>
        <strain evidence="2 3">WILCCON 0269</strain>
    </source>
</reference>
<feature type="domain" description="Metallo-beta-lactamase" evidence="1">
    <location>
        <begin position="27"/>
        <end position="210"/>
    </location>
</feature>
<evidence type="ECO:0000259" key="1">
    <source>
        <dbReference type="SMART" id="SM00849"/>
    </source>
</evidence>
<dbReference type="InterPro" id="IPR001279">
    <property type="entry name" value="Metallo-B-lactamas"/>
</dbReference>
<dbReference type="RefSeq" id="WP_406791814.1">
    <property type="nucleotide sequence ID" value="NZ_JBJHZX010000011.1"/>
</dbReference>
<proteinExistence type="predicted"/>
<gene>
    <name evidence="2" type="ORF">ACJDU8_08990</name>
</gene>